<dbReference type="Proteomes" id="UP000289323">
    <property type="component" value="Unassembled WGS sequence"/>
</dbReference>
<proteinExistence type="predicted"/>
<name>A0A446BE71_9PEZI</name>
<reference evidence="1 2" key="1">
    <citation type="submission" date="2018-04" db="EMBL/GenBank/DDBJ databases">
        <authorList>
            <person name="Huttner S."/>
            <person name="Dainat J."/>
        </authorList>
    </citation>
    <scope>NUCLEOTIDE SEQUENCE [LARGE SCALE GENOMIC DNA]</scope>
</reference>
<gene>
    <name evidence="1" type="ORF">TT172_LOCUS3259</name>
</gene>
<organism evidence="1 2">
    <name type="scientific">Thermothielavioides terrestris</name>
    <dbReference type="NCBI Taxonomy" id="2587410"/>
    <lineage>
        <taxon>Eukaryota</taxon>
        <taxon>Fungi</taxon>
        <taxon>Dikarya</taxon>
        <taxon>Ascomycota</taxon>
        <taxon>Pezizomycotina</taxon>
        <taxon>Sordariomycetes</taxon>
        <taxon>Sordariomycetidae</taxon>
        <taxon>Sordariales</taxon>
        <taxon>Chaetomiaceae</taxon>
        <taxon>Thermothielavioides</taxon>
    </lineage>
</organism>
<dbReference type="EMBL" id="OUUZ01000008">
    <property type="protein sequence ID" value="SPQ20840.1"/>
    <property type="molecule type" value="Genomic_DNA"/>
</dbReference>
<dbReference type="AlphaFoldDB" id="A0A446BE71"/>
<sequence length="26" mass="2955">MLVAVVALRGRGVDRYLSDDNNEDYN</sequence>
<accession>A0A446BE71</accession>
<protein>
    <submittedName>
        <fullName evidence="1">099102cc-d898-40f2-9f57-975a3729d281</fullName>
    </submittedName>
</protein>
<evidence type="ECO:0000313" key="1">
    <source>
        <dbReference type="EMBL" id="SPQ20840.1"/>
    </source>
</evidence>
<evidence type="ECO:0000313" key="2">
    <source>
        <dbReference type="Proteomes" id="UP000289323"/>
    </source>
</evidence>